<keyword evidence="2" id="KW-1185">Reference proteome</keyword>
<evidence type="ECO:0000313" key="1">
    <source>
        <dbReference type="EMBL" id="AJC74716.1"/>
    </source>
</evidence>
<dbReference type="AlphaFoldDB" id="A0A0X1KU44"/>
<dbReference type="KEGG" id="phy:AJ81_04485"/>
<reference evidence="1 2" key="1">
    <citation type="submission" date="2014-01" db="EMBL/GenBank/DDBJ databases">
        <title>Genome sequencing of Thermotog hypogea.</title>
        <authorList>
            <person name="Zhang X."/>
            <person name="Alvare G."/>
            <person name="Fristensky B."/>
            <person name="Chen L."/>
            <person name="Suen T."/>
            <person name="Chen Q."/>
            <person name="Ma K."/>
        </authorList>
    </citation>
    <scope>NUCLEOTIDE SEQUENCE [LARGE SCALE GENOMIC DNA]</scope>
    <source>
        <strain evidence="1 2">DSM 11164</strain>
    </source>
</reference>
<proteinExistence type="predicted"/>
<accession>A0A0X1KU44</accession>
<gene>
    <name evidence="1" type="ORF">AJ81_04485</name>
</gene>
<dbReference type="RefSeq" id="WP_031504802.1">
    <property type="nucleotide sequence ID" value="NC_022795.1"/>
</dbReference>
<name>A0A0X1KU44_9THEM</name>
<dbReference type="EMBL" id="CP007141">
    <property type="protein sequence ID" value="AJC74716.1"/>
    <property type="molecule type" value="Genomic_DNA"/>
</dbReference>
<dbReference type="OrthoDB" id="36676at2"/>
<protein>
    <recommendedName>
        <fullName evidence="3">DUF3352 domain-containing protein</fullName>
    </recommendedName>
</protein>
<sequence>MRKLILLLLLVSTLLLGLTQFVPQSYDFLLLSRDNAKYYEQMKKVALFDTLINGLGIESMIQGVIASQLVKYGAKIDQFNELLSGQILLIQKDQDFFLAIGPGKETEKLAKAIADFLGKEIWVSAQKSYVVVSNNKDFAGLCLKGGGVVPAEVNKHFEDPSVWAVGYSPKLAYDEAEFESLLVIRVESDRVSGFLQWKARNDAAKAIISETRPDPSYQLHKDPNLSGEVFVFSNVQNARAVKTILEQVAGDLAGNVLGSLGQVFGISGDLGGITEQILILSEKASGKMAMSFGFSQFVESLFEAQSDAVTVEPSLYAVMEAQITAQEIAKALGRGEVSGDELKIDNFTVKCDGRHVRVFSSQRSDEKASLDKALKLFDPNRHSLFVFIDFAPIIEKLLGVASQSAFVAVGTVSNDAYITEWNIK</sequence>
<dbReference type="PaxDb" id="1123384-AJ81_04485"/>
<dbReference type="Proteomes" id="UP000077469">
    <property type="component" value="Chromosome"/>
</dbReference>
<evidence type="ECO:0008006" key="3">
    <source>
        <dbReference type="Google" id="ProtNLM"/>
    </source>
</evidence>
<evidence type="ECO:0000313" key="2">
    <source>
        <dbReference type="Proteomes" id="UP000077469"/>
    </source>
</evidence>
<dbReference type="STRING" id="1123384.AJ81_04485"/>
<dbReference type="PATRIC" id="fig|1123384.7.peg.878"/>
<organism evidence="1 2">
    <name type="scientific">Pseudothermotoga hypogea DSM 11164 = NBRC 106472</name>
    <dbReference type="NCBI Taxonomy" id="1123384"/>
    <lineage>
        <taxon>Bacteria</taxon>
        <taxon>Thermotogati</taxon>
        <taxon>Thermotogota</taxon>
        <taxon>Thermotogae</taxon>
        <taxon>Thermotogales</taxon>
        <taxon>Thermotogaceae</taxon>
        <taxon>Pseudothermotoga</taxon>
    </lineage>
</organism>